<reference evidence="4" key="1">
    <citation type="submission" date="2015-08" db="EMBL/GenBank/DDBJ databases">
        <title>Candidatus Bacteriodes Periocalifornicus.</title>
        <authorList>
            <person name="McLean J.S."/>
            <person name="Kelley S."/>
        </authorList>
    </citation>
    <scope>NUCLEOTIDE SEQUENCE [LARGE SCALE GENOMIC DNA]</scope>
    <source>
        <strain evidence="4">12B</strain>
    </source>
</reference>
<feature type="region of interest" description="Disordered" evidence="1">
    <location>
        <begin position="411"/>
        <end position="431"/>
    </location>
</feature>
<evidence type="ECO:0000256" key="1">
    <source>
        <dbReference type="SAM" id="MobiDB-lite"/>
    </source>
</evidence>
<dbReference type="PATRIC" id="fig|1702214.3.peg.1978"/>
<evidence type="ECO:0000259" key="3">
    <source>
        <dbReference type="Pfam" id="PF15615"/>
    </source>
</evidence>
<name>A0A0Q4B0W4_9BACT</name>
<feature type="domain" description="TerB-C" evidence="3">
    <location>
        <begin position="360"/>
        <end position="501"/>
    </location>
</feature>
<evidence type="ECO:0000313" key="4">
    <source>
        <dbReference type="EMBL" id="KQM08911.1"/>
    </source>
</evidence>
<evidence type="ECO:0000313" key="5">
    <source>
        <dbReference type="Proteomes" id="UP000054172"/>
    </source>
</evidence>
<evidence type="ECO:0008006" key="6">
    <source>
        <dbReference type="Google" id="ProtNLM"/>
    </source>
</evidence>
<comment type="caution">
    <text evidence="4">The sequence shown here is derived from an EMBL/GenBank/DDBJ whole genome shotgun (WGS) entry which is preliminary data.</text>
</comment>
<organism evidence="4 5">
    <name type="scientific">Candidatus [Bacteroides] periocalifornicus</name>
    <dbReference type="NCBI Taxonomy" id="1702214"/>
    <lineage>
        <taxon>Bacteria</taxon>
        <taxon>Pseudomonadati</taxon>
        <taxon>Bacteroidota</taxon>
    </lineage>
</organism>
<dbReference type="InterPro" id="IPR028932">
    <property type="entry name" value="TerB-C"/>
</dbReference>
<dbReference type="STRING" id="1702214.AL399_04860"/>
<dbReference type="AlphaFoldDB" id="A0A0Q4B0W4"/>
<dbReference type="Pfam" id="PF13208">
    <property type="entry name" value="TerB_N"/>
    <property type="match status" value="1"/>
</dbReference>
<dbReference type="InterPro" id="IPR025266">
    <property type="entry name" value="TerB_N"/>
</dbReference>
<keyword evidence="5" id="KW-1185">Reference proteome</keyword>
<dbReference type="EMBL" id="LIIK01000018">
    <property type="protein sequence ID" value="KQM08911.1"/>
    <property type="molecule type" value="Genomic_DNA"/>
</dbReference>
<proteinExistence type="predicted"/>
<dbReference type="Proteomes" id="UP000054172">
    <property type="component" value="Unassembled WGS sequence"/>
</dbReference>
<feature type="domain" description="TerB N-terminal" evidence="2">
    <location>
        <begin position="64"/>
        <end position="231"/>
    </location>
</feature>
<accession>A0A0Q4B0W4</accession>
<dbReference type="Pfam" id="PF15615">
    <property type="entry name" value="TerB_C"/>
    <property type="match status" value="1"/>
</dbReference>
<gene>
    <name evidence="4" type="ORF">AL399_04860</name>
</gene>
<evidence type="ECO:0000259" key="2">
    <source>
        <dbReference type="Pfam" id="PF13208"/>
    </source>
</evidence>
<sequence length="510" mass="58070">MLHDSDNEYTDEPIGITATSEGDRDFWERVRAITSSGASPAARGVSMRMPSPFGTKGGQAFAFSPSEDFYYAAIQMVGREEEEPIVPFKAYYPTYAKMNRAQQLSYFTFRKLMRRGIYPEVSLSYVFVYIYEILMNIGVKTPAQGLAMLEEIRDAYCPTYPNLEYYLGPWMCDYVVYYDLRDRIPEFFEGEIRNDAAAEVLQHYQDITDQELFSTMVRLARSQPDKSPLYRKYPDEFTAIVARSIRLAAPVYCAGTRLRFETVCLGRRRRVGVFLFQAAVFYNPHPPQNREVPITPRRSYACVNGVWMVDTYPYAQTKQIFEELCHEVDRQLRLYLKYPHKLKQRVYNGAVVQCVGLAIEEYCKAVEEANRPKVEVNLGRLDSIRQDAASVREALLEGVEAPDADHITAEYNPVPSQPQHAATPTKAPVSTEPMRIPPTAREFLALVLNGADWRGYLRATHTPLGVMVEAVNTALYPVFQDTVLEEGEAGVEVVEDYRGELANAIQEEAE</sequence>
<protein>
    <recommendedName>
        <fullName evidence="6">TerB N-terminal domain-containing protein</fullName>
    </recommendedName>
</protein>